<protein>
    <recommendedName>
        <fullName evidence="2">Helicase HerA central domain-containing protein</fullName>
    </recommendedName>
</protein>
<feature type="non-terminal residue" evidence="1">
    <location>
        <position position="192"/>
    </location>
</feature>
<organism evidence="1">
    <name type="scientific">marine sediment metagenome</name>
    <dbReference type="NCBI Taxonomy" id="412755"/>
    <lineage>
        <taxon>unclassified sequences</taxon>
        <taxon>metagenomes</taxon>
        <taxon>ecological metagenomes</taxon>
    </lineage>
</organism>
<evidence type="ECO:0000313" key="1">
    <source>
        <dbReference type="EMBL" id="GAH81027.1"/>
    </source>
</evidence>
<dbReference type="EMBL" id="BARU01039431">
    <property type="protein sequence ID" value="GAH81027.1"/>
    <property type="molecule type" value="Genomic_DNA"/>
</dbReference>
<dbReference type="SUPFAM" id="SSF52540">
    <property type="entry name" value="P-loop containing nucleoside triphosphate hydrolases"/>
    <property type="match status" value="1"/>
</dbReference>
<dbReference type="Gene3D" id="3.40.50.300">
    <property type="entry name" value="P-loop containing nucleotide triphosphate hydrolases"/>
    <property type="match status" value="1"/>
</dbReference>
<accession>X1IH55</accession>
<sequence>MTSISYSETRGSKLLIMGDVNTGKTMMTKELLDEAIELDPGEVTVIDMAPRSFILKDISFGGVLEGLEDYDVRCLMSDDIRTPRLSAETSEELLKLADHNRYEIDGLLDEFQADPSKILFINDVSIYLQYGELERLWDTIKLAETFVANGYLGTRLEEDLGTGVSARERRLMGELASRMDIVIDSSSLRNQC</sequence>
<dbReference type="InterPro" id="IPR027417">
    <property type="entry name" value="P-loop_NTPase"/>
</dbReference>
<gene>
    <name evidence="1" type="ORF">S03H2_61116</name>
</gene>
<name>X1IH55_9ZZZZ</name>
<proteinExistence type="predicted"/>
<evidence type="ECO:0008006" key="2">
    <source>
        <dbReference type="Google" id="ProtNLM"/>
    </source>
</evidence>
<dbReference type="AlphaFoldDB" id="X1IH55"/>
<comment type="caution">
    <text evidence="1">The sequence shown here is derived from an EMBL/GenBank/DDBJ whole genome shotgun (WGS) entry which is preliminary data.</text>
</comment>
<reference evidence="1" key="1">
    <citation type="journal article" date="2014" name="Front. Microbiol.">
        <title>High frequency of phylogenetically diverse reductive dehalogenase-homologous genes in deep subseafloor sedimentary metagenomes.</title>
        <authorList>
            <person name="Kawai M."/>
            <person name="Futagami T."/>
            <person name="Toyoda A."/>
            <person name="Takaki Y."/>
            <person name="Nishi S."/>
            <person name="Hori S."/>
            <person name="Arai W."/>
            <person name="Tsubouchi T."/>
            <person name="Morono Y."/>
            <person name="Uchiyama I."/>
            <person name="Ito T."/>
            <person name="Fujiyama A."/>
            <person name="Inagaki F."/>
            <person name="Takami H."/>
        </authorList>
    </citation>
    <scope>NUCLEOTIDE SEQUENCE</scope>
    <source>
        <strain evidence="1">Expedition CK06-06</strain>
    </source>
</reference>